<dbReference type="CDD" id="cd03360">
    <property type="entry name" value="LbH_AT_putative"/>
    <property type="match status" value="1"/>
</dbReference>
<keyword evidence="9" id="KW-1185">Reference proteome</keyword>
<dbReference type="NCBIfam" id="TIGR03570">
    <property type="entry name" value="NeuD_NnaD"/>
    <property type="match status" value="1"/>
</dbReference>
<dbReference type="Pfam" id="PF17836">
    <property type="entry name" value="PglD_N"/>
    <property type="match status" value="1"/>
</dbReference>
<evidence type="ECO:0000256" key="3">
    <source>
        <dbReference type="ARBA" id="ARBA00022737"/>
    </source>
</evidence>
<proteinExistence type="inferred from homology"/>
<dbReference type="STRING" id="393003.SAMN05660461_5551"/>
<sequence>MYLFGAGGHAKVIIEILQSRGIPVDGLFDSNPDIKQIWQYPVTAYSPALSSPEIIISIGKNSTRKTISEQLPGRFGMALHPRANISVTAMIAEGTVVMAGATINVDVLIGRHCIINTNASVDHDCVLEDFVHISPNVALCGNVRVGEGAHVGAGAVVIPGITIGKWAVIGAGAVVTKDIPDHSVAVGNPARKR</sequence>
<dbReference type="InterPro" id="IPR001451">
    <property type="entry name" value="Hexapep"/>
</dbReference>
<evidence type="ECO:0000313" key="9">
    <source>
        <dbReference type="Proteomes" id="UP000190166"/>
    </source>
</evidence>
<evidence type="ECO:0000256" key="2">
    <source>
        <dbReference type="ARBA" id="ARBA00022679"/>
    </source>
</evidence>
<dbReference type="Proteomes" id="UP000190166">
    <property type="component" value="Unassembled WGS sequence"/>
</dbReference>
<keyword evidence="3" id="KW-0677">Repeat</keyword>
<organism evidence="8 9">
    <name type="scientific">Chitinophaga ginsengisegetis</name>
    <dbReference type="NCBI Taxonomy" id="393003"/>
    <lineage>
        <taxon>Bacteria</taxon>
        <taxon>Pseudomonadati</taxon>
        <taxon>Bacteroidota</taxon>
        <taxon>Chitinophagia</taxon>
        <taxon>Chitinophagales</taxon>
        <taxon>Chitinophagaceae</taxon>
        <taxon>Chitinophaga</taxon>
    </lineage>
</organism>
<keyword evidence="2 8" id="KW-0808">Transferase</keyword>
<comment type="similarity">
    <text evidence="1">Belongs to the transferase hexapeptide repeat family.</text>
</comment>
<feature type="domain" description="PglD N-terminal" evidence="7">
    <location>
        <begin position="2"/>
        <end position="71"/>
    </location>
</feature>
<dbReference type="PROSITE" id="PS00101">
    <property type="entry name" value="HEXAPEP_TRANSFERASES"/>
    <property type="match status" value="1"/>
</dbReference>
<dbReference type="InterPro" id="IPR050179">
    <property type="entry name" value="Trans_hexapeptide_repeat"/>
</dbReference>
<evidence type="ECO:0000256" key="6">
    <source>
        <dbReference type="PIRSR" id="PIRSR620019-2"/>
    </source>
</evidence>
<reference evidence="8 9" key="1">
    <citation type="submission" date="2017-02" db="EMBL/GenBank/DDBJ databases">
        <authorList>
            <person name="Peterson S.W."/>
        </authorList>
    </citation>
    <scope>NUCLEOTIDE SEQUENCE [LARGE SCALE GENOMIC DNA]</scope>
    <source>
        <strain evidence="8 9">DSM 18108</strain>
    </source>
</reference>
<gene>
    <name evidence="8" type="ORF">SAMN05660461_5551</name>
</gene>
<protein>
    <submittedName>
        <fullName evidence="8">Sugar O-acyltransferase, sialic acid O-acetyltransferase NeuD family</fullName>
    </submittedName>
</protein>
<evidence type="ECO:0000256" key="4">
    <source>
        <dbReference type="ARBA" id="ARBA00023315"/>
    </source>
</evidence>
<evidence type="ECO:0000256" key="5">
    <source>
        <dbReference type="PIRSR" id="PIRSR620019-1"/>
    </source>
</evidence>
<dbReference type="InterPro" id="IPR020019">
    <property type="entry name" value="AcTrfase_PglD-like"/>
</dbReference>
<dbReference type="InterPro" id="IPR041561">
    <property type="entry name" value="PglD_N"/>
</dbReference>
<dbReference type="RefSeq" id="WP_079472812.1">
    <property type="nucleotide sequence ID" value="NZ_FUZZ01000005.1"/>
</dbReference>
<dbReference type="InterPro" id="IPR018357">
    <property type="entry name" value="Hexapep_transf_CS"/>
</dbReference>
<dbReference type="EMBL" id="FUZZ01000005">
    <property type="protein sequence ID" value="SKD09662.1"/>
    <property type="molecule type" value="Genomic_DNA"/>
</dbReference>
<dbReference type="SUPFAM" id="SSF51161">
    <property type="entry name" value="Trimeric LpxA-like enzymes"/>
    <property type="match status" value="1"/>
</dbReference>
<dbReference type="Gene3D" id="3.40.50.20">
    <property type="match status" value="1"/>
</dbReference>
<feature type="binding site" evidence="6">
    <location>
        <position position="132"/>
    </location>
    <ligand>
        <name>acetyl-CoA</name>
        <dbReference type="ChEBI" id="CHEBI:57288"/>
    </ligand>
</feature>
<dbReference type="AlphaFoldDB" id="A0A1T5PAF9"/>
<dbReference type="Gene3D" id="2.160.10.10">
    <property type="entry name" value="Hexapeptide repeat proteins"/>
    <property type="match status" value="1"/>
</dbReference>
<dbReference type="Pfam" id="PF00132">
    <property type="entry name" value="Hexapep"/>
    <property type="match status" value="1"/>
</dbReference>
<feature type="active site" description="Proton acceptor" evidence="5">
    <location>
        <position position="123"/>
    </location>
</feature>
<evidence type="ECO:0000259" key="7">
    <source>
        <dbReference type="Pfam" id="PF17836"/>
    </source>
</evidence>
<feature type="binding site" evidence="6">
    <location>
        <position position="59"/>
    </location>
    <ligand>
        <name>substrate</name>
    </ligand>
</feature>
<keyword evidence="4 8" id="KW-0012">Acyltransferase</keyword>
<dbReference type="InterPro" id="IPR011004">
    <property type="entry name" value="Trimer_LpxA-like_sf"/>
</dbReference>
<feature type="site" description="Increases basicity of active site His" evidence="5">
    <location>
        <position position="124"/>
    </location>
</feature>
<evidence type="ECO:0000313" key="8">
    <source>
        <dbReference type="EMBL" id="SKD09662.1"/>
    </source>
</evidence>
<dbReference type="PANTHER" id="PTHR43300">
    <property type="entry name" value="ACETYLTRANSFERASE"/>
    <property type="match status" value="1"/>
</dbReference>
<evidence type="ECO:0000256" key="1">
    <source>
        <dbReference type="ARBA" id="ARBA00007274"/>
    </source>
</evidence>
<accession>A0A1T5PAF9</accession>
<dbReference type="GO" id="GO:0016746">
    <property type="term" value="F:acyltransferase activity"/>
    <property type="evidence" value="ECO:0007669"/>
    <property type="project" value="UniProtKB-KW"/>
</dbReference>
<name>A0A1T5PAF9_9BACT</name>
<dbReference type="PANTHER" id="PTHR43300:SF7">
    <property type="entry name" value="UDP-N-ACETYLBACILLOSAMINE N-ACETYLTRANSFERASE"/>
    <property type="match status" value="1"/>
</dbReference>